<organism evidence="1 2">
    <name type="scientific">Paenibacillus sepulcri</name>
    <dbReference type="NCBI Taxonomy" id="359917"/>
    <lineage>
        <taxon>Bacteria</taxon>
        <taxon>Bacillati</taxon>
        <taxon>Bacillota</taxon>
        <taxon>Bacilli</taxon>
        <taxon>Bacillales</taxon>
        <taxon>Paenibacillaceae</taxon>
        <taxon>Paenibacillus</taxon>
    </lineage>
</organism>
<proteinExistence type="predicted"/>
<protein>
    <submittedName>
        <fullName evidence="1">Hsp20/alpha crystallin family protein</fullName>
    </submittedName>
</protein>
<evidence type="ECO:0000313" key="1">
    <source>
        <dbReference type="EMBL" id="MBW7455945.1"/>
    </source>
</evidence>
<gene>
    <name evidence="1" type="ORF">K0U00_18105</name>
</gene>
<sequence length="141" mass="16179">MAEGFDDLEKWMEKQRLPKDFDMLSQPDWIGDYVRSMMVKAIPASSSVLNASRAEITESKQYIIIIYPLGGNADLSRIRLVAQEDRIRLSGHREGETEVIKLPRMVIPDSCQASYDGTQLKVRLRKRPRNKRSFEAKIHGS</sequence>
<evidence type="ECO:0000313" key="2">
    <source>
        <dbReference type="Proteomes" id="UP001519887"/>
    </source>
</evidence>
<keyword evidence="2" id="KW-1185">Reference proteome</keyword>
<name>A0ABS7C5B4_9BACL</name>
<dbReference type="InterPro" id="IPR008978">
    <property type="entry name" value="HSP20-like_chaperone"/>
</dbReference>
<dbReference type="SUPFAM" id="SSF49764">
    <property type="entry name" value="HSP20-like chaperones"/>
    <property type="match status" value="1"/>
</dbReference>
<dbReference type="Proteomes" id="UP001519887">
    <property type="component" value="Unassembled WGS sequence"/>
</dbReference>
<accession>A0ABS7C5B4</accession>
<dbReference type="EMBL" id="JAHZIK010000464">
    <property type="protein sequence ID" value="MBW7455945.1"/>
    <property type="molecule type" value="Genomic_DNA"/>
</dbReference>
<dbReference type="RefSeq" id="WP_210039948.1">
    <property type="nucleotide sequence ID" value="NZ_JBHLVU010000008.1"/>
</dbReference>
<comment type="caution">
    <text evidence="1">The sequence shown here is derived from an EMBL/GenBank/DDBJ whole genome shotgun (WGS) entry which is preliminary data.</text>
</comment>
<dbReference type="CDD" id="cd00298">
    <property type="entry name" value="ACD_sHsps_p23-like"/>
    <property type="match status" value="1"/>
</dbReference>
<reference evidence="1 2" key="1">
    <citation type="submission" date="2021-07" db="EMBL/GenBank/DDBJ databases">
        <title>Paenibacillus radiodurans sp. nov., isolated from the southeastern edge of Tengger Desert.</title>
        <authorList>
            <person name="Zhang G."/>
        </authorList>
    </citation>
    <scope>NUCLEOTIDE SEQUENCE [LARGE SCALE GENOMIC DNA]</scope>
    <source>
        <strain evidence="1 2">CCM 7311</strain>
    </source>
</reference>